<dbReference type="CDD" id="cd09823">
    <property type="entry name" value="peroxinectin_like"/>
    <property type="match status" value="1"/>
</dbReference>
<evidence type="ECO:0000256" key="2">
    <source>
        <dbReference type="ARBA" id="ARBA00022525"/>
    </source>
</evidence>
<keyword evidence="8" id="KW-1185">Reference proteome</keyword>
<dbReference type="InterPro" id="IPR037120">
    <property type="entry name" value="Haem_peroxidase_sf_animal"/>
</dbReference>
<dbReference type="FunFam" id="1.10.640.10:FF:000003">
    <property type="entry name" value="chorion peroxidase"/>
    <property type="match status" value="1"/>
</dbReference>
<name>A0A6A4X3R7_AMPAM</name>
<proteinExistence type="predicted"/>
<evidence type="ECO:0000256" key="3">
    <source>
        <dbReference type="ARBA" id="ARBA00022559"/>
    </source>
</evidence>
<dbReference type="AlphaFoldDB" id="A0A6A4X3R7"/>
<dbReference type="Gene3D" id="1.10.640.10">
    <property type="entry name" value="Haem peroxidase domain superfamily, animal type"/>
    <property type="match status" value="1"/>
</dbReference>
<feature type="chain" id="PRO_5025606788" evidence="6">
    <location>
        <begin position="19"/>
        <end position="707"/>
    </location>
</feature>
<dbReference type="InterPro" id="IPR010255">
    <property type="entry name" value="Haem_peroxidase_sf"/>
</dbReference>
<dbReference type="GO" id="GO:0004601">
    <property type="term" value="F:peroxidase activity"/>
    <property type="evidence" value="ECO:0007669"/>
    <property type="project" value="UniProtKB-KW"/>
</dbReference>
<protein>
    <submittedName>
        <fullName evidence="7">Lactoperoxidase</fullName>
    </submittedName>
</protein>
<dbReference type="PROSITE" id="PS50292">
    <property type="entry name" value="PEROXIDASE_3"/>
    <property type="match status" value="1"/>
</dbReference>
<gene>
    <name evidence="7" type="primary">LPO</name>
    <name evidence="7" type="ORF">FJT64_015177</name>
</gene>
<feature type="binding site" description="axial binding residue" evidence="5">
    <location>
        <position position="486"/>
    </location>
    <ligand>
        <name>heme b</name>
        <dbReference type="ChEBI" id="CHEBI:60344"/>
    </ligand>
    <ligandPart>
        <name>Fe</name>
        <dbReference type="ChEBI" id="CHEBI:18248"/>
    </ligandPart>
</feature>
<keyword evidence="3 7" id="KW-0560">Oxidoreductase</keyword>
<comment type="caution">
    <text evidence="7">The sequence shown here is derived from an EMBL/GenBank/DDBJ whole genome shotgun (WGS) entry which is preliminary data.</text>
</comment>
<keyword evidence="5" id="KW-0479">Metal-binding</keyword>
<keyword evidence="3 7" id="KW-0575">Peroxidase</keyword>
<dbReference type="PANTHER" id="PTHR11475:SF106">
    <property type="entry name" value="CURLY SU"/>
    <property type="match status" value="1"/>
</dbReference>
<dbReference type="GO" id="GO:0005576">
    <property type="term" value="C:extracellular region"/>
    <property type="evidence" value="ECO:0007669"/>
    <property type="project" value="UniProtKB-SubCell"/>
</dbReference>
<dbReference type="GO" id="GO:0046872">
    <property type="term" value="F:metal ion binding"/>
    <property type="evidence" value="ECO:0007669"/>
    <property type="project" value="UniProtKB-KW"/>
</dbReference>
<dbReference type="OrthoDB" id="823504at2759"/>
<comment type="subcellular location">
    <subcellularLocation>
        <location evidence="1">Secreted</location>
    </subcellularLocation>
</comment>
<dbReference type="Proteomes" id="UP000440578">
    <property type="component" value="Unassembled WGS sequence"/>
</dbReference>
<organism evidence="7 8">
    <name type="scientific">Amphibalanus amphitrite</name>
    <name type="common">Striped barnacle</name>
    <name type="synonym">Balanus amphitrite</name>
    <dbReference type="NCBI Taxonomy" id="1232801"/>
    <lineage>
        <taxon>Eukaryota</taxon>
        <taxon>Metazoa</taxon>
        <taxon>Ecdysozoa</taxon>
        <taxon>Arthropoda</taxon>
        <taxon>Crustacea</taxon>
        <taxon>Multicrustacea</taxon>
        <taxon>Cirripedia</taxon>
        <taxon>Thoracica</taxon>
        <taxon>Thoracicalcarea</taxon>
        <taxon>Balanomorpha</taxon>
        <taxon>Balanoidea</taxon>
        <taxon>Balanidae</taxon>
        <taxon>Amphibalaninae</taxon>
        <taxon>Amphibalanus</taxon>
    </lineage>
</organism>
<sequence length="707" mass="77776">MTRLLILLIGLLAGSVRASIDGFSGFSSISSSVIHPSGPGGAVLPATGPTLVPPGHSTVPPPGGTGAHCALAVTAAGGQSSLVDHTRNVLLGQSGPGHIGGGTCITYEAVSAAFEQAAARYQLQPQADYSDVEQLGLLGEALTEVAASLAHTYNLPREAILHGLPLIDTYQTSIAAFCPAHLSAGLQCVSAPKDVLGGLPLPSPRRVSGTLHNDQGRHDHAVTVMLVAWGQMIDHDMTFTAEVKPKEIGRNGRPKMPDCCNDPRHADNPLCYPIVIPAEDEFYGLYGQRCMNLIRSLAGVHNHCKLGPRDPINTVTSYLDASFVYGSDEETARRMRTYQGGLLKTLPVFRELGLKDLLPPNLHAPDEGCIRPSNDIFCFDAGDNRVNEQLVLATIQTYFVRDHNRIATELSLINPHWDDQTLYQETKMIMAALCQHITYNEFLPMVLGREVMERESLILGKGYKYDPTLEGSTALSFATATFRFGHSLLPAVVERWSVSRKYIGSRRLSELLRQPYDMYRGGFIDQYVMGLINQVAQAMDNLVTQEVTNHLFQMPENRFGMDLAAINMQRGREHGIPGYNDYREYCGLPRITDFSQLHDLMVNDTALGYRAIYSHPDHIDLWSGAISERPLAGSMVGPTLGCLIGEQFRTLRYGDRFWYENHGFPSAFTPEQIGEIKKMKLSSIICDNSDHIDHIQPYVMVLSDPEM</sequence>
<evidence type="ECO:0000313" key="7">
    <source>
        <dbReference type="EMBL" id="KAF0314356.1"/>
    </source>
</evidence>
<dbReference type="PANTHER" id="PTHR11475">
    <property type="entry name" value="OXIDASE/PEROXIDASE"/>
    <property type="match status" value="1"/>
</dbReference>
<keyword evidence="2" id="KW-0964">Secreted</keyword>
<dbReference type="InterPro" id="IPR019791">
    <property type="entry name" value="Haem_peroxidase_animal"/>
</dbReference>
<accession>A0A6A4X3R7</accession>
<dbReference type="GO" id="GO:0006979">
    <property type="term" value="P:response to oxidative stress"/>
    <property type="evidence" value="ECO:0007669"/>
    <property type="project" value="InterPro"/>
</dbReference>
<dbReference type="SUPFAM" id="SSF48113">
    <property type="entry name" value="Heme-dependent peroxidases"/>
    <property type="match status" value="1"/>
</dbReference>
<evidence type="ECO:0000313" key="8">
    <source>
        <dbReference type="Proteomes" id="UP000440578"/>
    </source>
</evidence>
<keyword evidence="5" id="KW-0349">Heme</keyword>
<dbReference type="EMBL" id="VIIS01000029">
    <property type="protein sequence ID" value="KAF0314356.1"/>
    <property type="molecule type" value="Genomic_DNA"/>
</dbReference>
<dbReference type="GO" id="GO:0020037">
    <property type="term" value="F:heme binding"/>
    <property type="evidence" value="ECO:0007669"/>
    <property type="project" value="InterPro"/>
</dbReference>
<evidence type="ECO:0000256" key="5">
    <source>
        <dbReference type="PIRSR" id="PIRSR619791-2"/>
    </source>
</evidence>
<dbReference type="Pfam" id="PF03098">
    <property type="entry name" value="An_peroxidase"/>
    <property type="match status" value="1"/>
</dbReference>
<reference evidence="7 8" key="1">
    <citation type="submission" date="2019-07" db="EMBL/GenBank/DDBJ databases">
        <title>Draft genome assembly of a fouling barnacle, Amphibalanus amphitrite (Darwin, 1854): The first reference genome for Thecostraca.</title>
        <authorList>
            <person name="Kim W."/>
        </authorList>
    </citation>
    <scope>NUCLEOTIDE SEQUENCE [LARGE SCALE GENOMIC DNA]</scope>
    <source>
        <strain evidence="7">SNU_AA5</strain>
        <tissue evidence="7">Soma without cirri and trophi</tissue>
    </source>
</reference>
<feature type="signal peptide" evidence="6">
    <location>
        <begin position="1"/>
        <end position="18"/>
    </location>
</feature>
<dbReference type="PRINTS" id="PR00457">
    <property type="entry name" value="ANPEROXIDASE"/>
</dbReference>
<keyword evidence="4 6" id="KW-0732">Signal</keyword>
<keyword evidence="5" id="KW-0408">Iron</keyword>
<evidence type="ECO:0000256" key="4">
    <source>
        <dbReference type="ARBA" id="ARBA00022729"/>
    </source>
</evidence>
<evidence type="ECO:0000256" key="6">
    <source>
        <dbReference type="SAM" id="SignalP"/>
    </source>
</evidence>
<evidence type="ECO:0000256" key="1">
    <source>
        <dbReference type="ARBA" id="ARBA00004613"/>
    </source>
</evidence>